<organism evidence="7 9">
    <name type="scientific">Alcaligenes aquatilis</name>
    <dbReference type="NCBI Taxonomy" id="323284"/>
    <lineage>
        <taxon>Bacteria</taxon>
        <taxon>Pseudomonadati</taxon>
        <taxon>Pseudomonadota</taxon>
        <taxon>Betaproteobacteria</taxon>
        <taxon>Burkholderiales</taxon>
        <taxon>Alcaligenaceae</taxon>
        <taxon>Alcaligenes</taxon>
    </lineage>
</organism>
<dbReference type="GeneID" id="96867401"/>
<evidence type="ECO:0000256" key="6">
    <source>
        <dbReference type="HAMAP-Rule" id="MF_00163"/>
    </source>
</evidence>
<dbReference type="InterPro" id="IPR036821">
    <property type="entry name" value="Peptide_deformylase_sf"/>
</dbReference>
<feature type="binding site" evidence="6">
    <location>
        <position position="138"/>
    </location>
    <ligand>
        <name>Fe cation</name>
        <dbReference type="ChEBI" id="CHEBI:24875"/>
    </ligand>
</feature>
<comment type="catalytic activity">
    <reaction evidence="6">
        <text>N-terminal N-formyl-L-methionyl-[peptide] + H2O = N-terminal L-methionyl-[peptide] + formate</text>
        <dbReference type="Rhea" id="RHEA:24420"/>
        <dbReference type="Rhea" id="RHEA-COMP:10639"/>
        <dbReference type="Rhea" id="RHEA-COMP:10640"/>
        <dbReference type="ChEBI" id="CHEBI:15377"/>
        <dbReference type="ChEBI" id="CHEBI:15740"/>
        <dbReference type="ChEBI" id="CHEBI:49298"/>
        <dbReference type="ChEBI" id="CHEBI:64731"/>
        <dbReference type="EC" id="3.5.1.88"/>
    </reaction>
</comment>
<keyword evidence="5 6" id="KW-0408">Iron</keyword>
<dbReference type="NCBIfam" id="NF001159">
    <property type="entry name" value="PRK00150.1-3"/>
    <property type="match status" value="1"/>
</dbReference>
<dbReference type="HAMAP" id="MF_00163">
    <property type="entry name" value="Pep_deformylase"/>
    <property type="match status" value="1"/>
</dbReference>
<dbReference type="PIRSF" id="PIRSF004749">
    <property type="entry name" value="Pep_def"/>
    <property type="match status" value="1"/>
</dbReference>
<gene>
    <name evidence="6 8" type="primary">def</name>
    <name evidence="7" type="ORF">D3M96_01005</name>
    <name evidence="8" type="ORF">MTR80_00615</name>
</gene>
<evidence type="ECO:0000256" key="1">
    <source>
        <dbReference type="ARBA" id="ARBA00010759"/>
    </source>
</evidence>
<comment type="cofactor">
    <cofactor evidence="6">
        <name>Fe(2+)</name>
        <dbReference type="ChEBI" id="CHEBI:29033"/>
    </cofactor>
    <text evidence="6">Binds 1 Fe(2+) ion.</text>
</comment>
<dbReference type="SUPFAM" id="SSF56420">
    <property type="entry name" value="Peptide deformylase"/>
    <property type="match status" value="1"/>
</dbReference>
<evidence type="ECO:0000256" key="5">
    <source>
        <dbReference type="ARBA" id="ARBA00023004"/>
    </source>
</evidence>
<sequence length="172" mass="19639">MALLPILKFPDPRLHTVAKPVQEVDDRIRKLVKDMAETMYDAPGVGLAATQVDVHERVVVIDVSESGNELLVLINPEITWKSEELKVYEEGCLSVPDTYDKVERAASIRFKAQNEKGEWYEQEADGLLAVCVQHELDHLDGKVFVEYLSVLKRERIRSRLRKQQREALKAGQ</sequence>
<name>A0A3G2HQB8_9BURK</name>
<dbReference type="InterPro" id="IPR023635">
    <property type="entry name" value="Peptide_deformylase"/>
</dbReference>
<dbReference type="Gene3D" id="3.90.45.10">
    <property type="entry name" value="Peptide deformylase"/>
    <property type="match status" value="1"/>
</dbReference>
<dbReference type="RefSeq" id="WP_094198232.1">
    <property type="nucleotide sequence ID" value="NZ_CP022390.1"/>
</dbReference>
<evidence type="ECO:0000256" key="2">
    <source>
        <dbReference type="ARBA" id="ARBA00022723"/>
    </source>
</evidence>
<feature type="binding site" evidence="6">
    <location>
        <position position="92"/>
    </location>
    <ligand>
        <name>Fe cation</name>
        <dbReference type="ChEBI" id="CHEBI:24875"/>
    </ligand>
</feature>
<reference evidence="7 9" key="1">
    <citation type="submission" date="2018-09" db="EMBL/GenBank/DDBJ databases">
        <title>Complete genome sequence of the hydrocarbonoclastic bacterium Alcaligenes aquatilis QD168, isolated from a crude-oil polluted marine sediment of Central Chile.</title>
        <authorList>
            <person name="Duran R.E."/>
            <person name="Barra B."/>
            <person name="Salva-Serra F."/>
            <person name="Mendez V."/>
            <person name="Moore E.R.B."/>
            <person name="Seeger M."/>
        </authorList>
    </citation>
    <scope>NUCLEOTIDE SEQUENCE [LARGE SCALE GENOMIC DNA]</scope>
    <source>
        <strain evidence="7 9">QD168</strain>
    </source>
</reference>
<comment type="function">
    <text evidence="6">Removes the formyl group from the N-terminal Met of newly synthesized proteins. Requires at least a dipeptide for an efficient rate of reaction. N-terminal L-methionine is a prerequisite for activity but the enzyme has broad specificity at other positions.</text>
</comment>
<dbReference type="FunFam" id="3.90.45.10:FF:000001">
    <property type="entry name" value="Peptide deformylase"/>
    <property type="match status" value="1"/>
</dbReference>
<keyword evidence="3 6" id="KW-0378">Hydrolase</keyword>
<dbReference type="CDD" id="cd00487">
    <property type="entry name" value="Pep_deformylase"/>
    <property type="match status" value="1"/>
</dbReference>
<dbReference type="EC" id="3.5.1.88" evidence="6"/>
<evidence type="ECO:0000313" key="8">
    <source>
        <dbReference type="EMBL" id="UQN36263.1"/>
    </source>
</evidence>
<proteinExistence type="inferred from homology"/>
<reference evidence="8 10" key="2">
    <citation type="journal article" date="2022" name="Int. J. Syst. Evol. Microbiol.">
        <title>Characterization of Alcaligenes aquatilis as a novel member of heterotrophic nitrifier-aerobic denitrifier and its performance in treating piggery wastewater.</title>
        <authorList>
            <person name="Cao X."/>
            <person name="Zhao B."/>
            <person name="Wu Y."/>
            <person name="Huang J."/>
            <person name="Wang H."/>
            <person name="Sun X."/>
            <person name="Li S."/>
        </authorList>
    </citation>
    <scope>NUCLEOTIDE SEQUENCE [LARGE SCALE GENOMIC DNA]</scope>
    <source>
        <strain evidence="8 10">AS1</strain>
    </source>
</reference>
<feature type="binding site" evidence="6">
    <location>
        <position position="134"/>
    </location>
    <ligand>
        <name>Fe cation</name>
        <dbReference type="ChEBI" id="CHEBI:24875"/>
    </ligand>
</feature>
<evidence type="ECO:0000256" key="4">
    <source>
        <dbReference type="ARBA" id="ARBA00022917"/>
    </source>
</evidence>
<feature type="active site" evidence="6">
    <location>
        <position position="135"/>
    </location>
</feature>
<protein>
    <recommendedName>
        <fullName evidence="6">Peptide deformylase</fullName>
        <shortName evidence="6">PDF</shortName>
        <ecNumber evidence="6">3.5.1.88</ecNumber>
    </recommendedName>
    <alternativeName>
        <fullName evidence="6">Polypeptide deformylase</fullName>
    </alternativeName>
</protein>
<dbReference type="EMBL" id="CP032153">
    <property type="protein sequence ID" value="AYN19237.1"/>
    <property type="molecule type" value="Genomic_DNA"/>
</dbReference>
<accession>A0A3R9AMZ0</accession>
<dbReference type="Proteomes" id="UP000831759">
    <property type="component" value="Chromosome"/>
</dbReference>
<dbReference type="PANTHER" id="PTHR10458">
    <property type="entry name" value="PEPTIDE DEFORMYLASE"/>
    <property type="match status" value="1"/>
</dbReference>
<dbReference type="GO" id="GO:0046872">
    <property type="term" value="F:metal ion binding"/>
    <property type="evidence" value="ECO:0007669"/>
    <property type="project" value="UniProtKB-KW"/>
</dbReference>
<keyword evidence="4 6" id="KW-0648">Protein biosynthesis</keyword>
<accession>A0A3G2HQB8</accession>
<evidence type="ECO:0000313" key="9">
    <source>
        <dbReference type="Proteomes" id="UP000268070"/>
    </source>
</evidence>
<dbReference type="OrthoDB" id="9804313at2"/>
<keyword evidence="10" id="KW-1185">Reference proteome</keyword>
<dbReference type="GO" id="GO:0042586">
    <property type="term" value="F:peptide deformylase activity"/>
    <property type="evidence" value="ECO:0007669"/>
    <property type="project" value="UniProtKB-UniRule"/>
</dbReference>
<keyword evidence="2 6" id="KW-0479">Metal-binding</keyword>
<dbReference type="NCBIfam" id="TIGR00079">
    <property type="entry name" value="pept_deformyl"/>
    <property type="match status" value="1"/>
</dbReference>
<dbReference type="PANTHER" id="PTHR10458:SF22">
    <property type="entry name" value="PEPTIDE DEFORMYLASE"/>
    <property type="match status" value="1"/>
</dbReference>
<dbReference type="KEGG" id="aaqu:D3M96_01005"/>
<evidence type="ECO:0000313" key="10">
    <source>
        <dbReference type="Proteomes" id="UP000831759"/>
    </source>
</evidence>
<comment type="similarity">
    <text evidence="1 6">Belongs to the polypeptide deformylase family.</text>
</comment>
<dbReference type="EMBL" id="CP094619">
    <property type="protein sequence ID" value="UQN36263.1"/>
    <property type="molecule type" value="Genomic_DNA"/>
</dbReference>
<evidence type="ECO:0000256" key="3">
    <source>
        <dbReference type="ARBA" id="ARBA00022801"/>
    </source>
</evidence>
<evidence type="ECO:0000313" key="7">
    <source>
        <dbReference type="EMBL" id="AYN19237.1"/>
    </source>
</evidence>
<dbReference type="PRINTS" id="PR01576">
    <property type="entry name" value="PDEFORMYLASE"/>
</dbReference>
<dbReference type="AlphaFoldDB" id="A0A3G2HQB8"/>
<dbReference type="Pfam" id="PF01327">
    <property type="entry name" value="Pep_deformylase"/>
    <property type="match status" value="1"/>
</dbReference>
<dbReference type="GO" id="GO:0006412">
    <property type="term" value="P:translation"/>
    <property type="evidence" value="ECO:0007669"/>
    <property type="project" value="UniProtKB-UniRule"/>
</dbReference>
<dbReference type="Proteomes" id="UP000268070">
    <property type="component" value="Chromosome"/>
</dbReference>